<dbReference type="AlphaFoldDB" id="A0AAD6M0A3"/>
<evidence type="ECO:0000313" key="3">
    <source>
        <dbReference type="Proteomes" id="UP001164929"/>
    </source>
</evidence>
<gene>
    <name evidence="2" type="ORF">NC653_031042</name>
</gene>
<comment type="caution">
    <text evidence="2">The sequence shown here is derived from an EMBL/GenBank/DDBJ whole genome shotgun (WGS) entry which is preliminary data.</text>
</comment>
<keyword evidence="1" id="KW-1133">Transmembrane helix</keyword>
<dbReference type="EMBL" id="JAQIZT010000013">
    <property type="protein sequence ID" value="KAJ6975077.1"/>
    <property type="molecule type" value="Genomic_DNA"/>
</dbReference>
<organism evidence="2 3">
    <name type="scientific">Populus alba x Populus x berolinensis</name>
    <dbReference type="NCBI Taxonomy" id="444605"/>
    <lineage>
        <taxon>Eukaryota</taxon>
        <taxon>Viridiplantae</taxon>
        <taxon>Streptophyta</taxon>
        <taxon>Embryophyta</taxon>
        <taxon>Tracheophyta</taxon>
        <taxon>Spermatophyta</taxon>
        <taxon>Magnoliopsida</taxon>
        <taxon>eudicotyledons</taxon>
        <taxon>Gunneridae</taxon>
        <taxon>Pentapetalae</taxon>
        <taxon>rosids</taxon>
        <taxon>fabids</taxon>
        <taxon>Malpighiales</taxon>
        <taxon>Salicaceae</taxon>
        <taxon>Saliceae</taxon>
        <taxon>Populus</taxon>
    </lineage>
</organism>
<proteinExistence type="predicted"/>
<dbReference type="Proteomes" id="UP001164929">
    <property type="component" value="Chromosome 13"/>
</dbReference>
<sequence length="73" mass="8233">MSKTAISALSIWALVFNVRLQVKGIWIGMILGVVLQLLALCCMTIRTDWDGQVKKSLARKSDPETIGRTPWRF</sequence>
<keyword evidence="1" id="KW-0812">Transmembrane</keyword>
<evidence type="ECO:0000256" key="1">
    <source>
        <dbReference type="SAM" id="Phobius"/>
    </source>
</evidence>
<keyword evidence="1" id="KW-0472">Membrane</keyword>
<name>A0AAD6M0A3_9ROSI</name>
<reference evidence="2" key="1">
    <citation type="journal article" date="2023" name="Mol. Ecol. Resour.">
        <title>Chromosome-level genome assembly of a triploid poplar Populus alba 'Berolinensis'.</title>
        <authorList>
            <person name="Chen S."/>
            <person name="Yu Y."/>
            <person name="Wang X."/>
            <person name="Wang S."/>
            <person name="Zhang T."/>
            <person name="Zhou Y."/>
            <person name="He R."/>
            <person name="Meng N."/>
            <person name="Wang Y."/>
            <person name="Liu W."/>
            <person name="Liu Z."/>
            <person name="Liu J."/>
            <person name="Guo Q."/>
            <person name="Huang H."/>
            <person name="Sederoff R.R."/>
            <person name="Wang G."/>
            <person name="Qu G."/>
            <person name="Chen S."/>
        </authorList>
    </citation>
    <scope>NUCLEOTIDE SEQUENCE</scope>
    <source>
        <strain evidence="2">SC-2020</strain>
    </source>
</reference>
<feature type="transmembrane region" description="Helical" evidence="1">
    <location>
        <begin position="27"/>
        <end position="45"/>
    </location>
</feature>
<evidence type="ECO:0008006" key="4">
    <source>
        <dbReference type="Google" id="ProtNLM"/>
    </source>
</evidence>
<accession>A0AAD6M0A3</accession>
<evidence type="ECO:0000313" key="2">
    <source>
        <dbReference type="EMBL" id="KAJ6975077.1"/>
    </source>
</evidence>
<protein>
    <recommendedName>
        <fullName evidence="4">Protein DETOXIFICATION</fullName>
    </recommendedName>
</protein>
<keyword evidence="3" id="KW-1185">Reference proteome</keyword>